<dbReference type="InterPro" id="IPR013096">
    <property type="entry name" value="Cupin_2"/>
</dbReference>
<dbReference type="GO" id="GO:0003700">
    <property type="term" value="F:DNA-binding transcription factor activity"/>
    <property type="evidence" value="ECO:0007669"/>
    <property type="project" value="TreeGrafter"/>
</dbReference>
<name>A0A4Y3PES3_BREPA</name>
<keyword evidence="1" id="KW-0805">Transcription regulation</keyword>
<dbReference type="AlphaFoldDB" id="A0A4Y3PES3"/>
<dbReference type="GO" id="GO:0005829">
    <property type="term" value="C:cytosol"/>
    <property type="evidence" value="ECO:0007669"/>
    <property type="project" value="TreeGrafter"/>
</dbReference>
<keyword evidence="2" id="KW-0238">DNA-binding</keyword>
<dbReference type="SUPFAM" id="SSF51182">
    <property type="entry name" value="RmlC-like cupins"/>
    <property type="match status" value="1"/>
</dbReference>
<dbReference type="Pfam" id="PF07883">
    <property type="entry name" value="Cupin_2"/>
    <property type="match status" value="1"/>
</dbReference>
<gene>
    <name evidence="5" type="ORF">BPA01_25420</name>
</gene>
<dbReference type="InterPro" id="IPR011051">
    <property type="entry name" value="RmlC_Cupin_sf"/>
</dbReference>
<dbReference type="InterPro" id="IPR050807">
    <property type="entry name" value="TransReg_Diox_bact_type"/>
</dbReference>
<dbReference type="PANTHER" id="PTHR46797">
    <property type="entry name" value="HTH-TYPE TRANSCRIPTIONAL REGULATOR"/>
    <property type="match status" value="1"/>
</dbReference>
<evidence type="ECO:0000259" key="4">
    <source>
        <dbReference type="PROSITE" id="PS50943"/>
    </source>
</evidence>
<dbReference type="CDD" id="cd02209">
    <property type="entry name" value="cupin_XRE_C"/>
    <property type="match status" value="1"/>
</dbReference>
<sequence length="142" mass="15516">MHRLNLSKSVAFCLFMAERGLGLYEKQDRACHQEHSHGDVKAALVSLEKLAELSGVSKTMIGQIERGAVEIEGGGSLGSGAHQEGTEEFLTVFSGELAVEIKGETYTLRAGDSLRFKADRPHSYRNEGAELVRVSMVIYYPG</sequence>
<keyword evidence="6" id="KW-1185">Reference proteome</keyword>
<feature type="domain" description="HTH cro/C1-type" evidence="4">
    <location>
        <begin position="46"/>
        <end position="67"/>
    </location>
</feature>
<protein>
    <recommendedName>
        <fullName evidence="4">HTH cro/C1-type domain-containing protein</fullName>
    </recommendedName>
</protein>
<proteinExistence type="predicted"/>
<reference evidence="5 6" key="1">
    <citation type="submission" date="2019-06" db="EMBL/GenBank/DDBJ databases">
        <title>Whole genome shotgun sequence of Brevibacillus parabrevis NBRC 12334.</title>
        <authorList>
            <person name="Hosoyama A."/>
            <person name="Uohara A."/>
            <person name="Ohji S."/>
            <person name="Ichikawa N."/>
        </authorList>
    </citation>
    <scope>NUCLEOTIDE SEQUENCE [LARGE SCALE GENOMIC DNA]</scope>
    <source>
        <strain evidence="5 6">NBRC 12334</strain>
    </source>
</reference>
<evidence type="ECO:0000313" key="6">
    <source>
        <dbReference type="Proteomes" id="UP000316882"/>
    </source>
</evidence>
<dbReference type="InterPro" id="IPR014710">
    <property type="entry name" value="RmlC-like_jellyroll"/>
</dbReference>
<evidence type="ECO:0000256" key="3">
    <source>
        <dbReference type="ARBA" id="ARBA00023163"/>
    </source>
</evidence>
<organism evidence="5 6">
    <name type="scientific">Brevibacillus parabrevis</name>
    <dbReference type="NCBI Taxonomy" id="54914"/>
    <lineage>
        <taxon>Bacteria</taxon>
        <taxon>Bacillati</taxon>
        <taxon>Bacillota</taxon>
        <taxon>Bacilli</taxon>
        <taxon>Bacillales</taxon>
        <taxon>Paenibacillaceae</taxon>
        <taxon>Brevibacillus</taxon>
    </lineage>
</organism>
<dbReference type="PANTHER" id="PTHR46797:SF23">
    <property type="entry name" value="HTH-TYPE TRANSCRIPTIONAL REGULATOR SUTR"/>
    <property type="match status" value="1"/>
</dbReference>
<keyword evidence="3" id="KW-0804">Transcription</keyword>
<comment type="caution">
    <text evidence="5">The sequence shown here is derived from an EMBL/GenBank/DDBJ whole genome shotgun (WGS) entry which is preliminary data.</text>
</comment>
<dbReference type="Gene3D" id="2.60.120.10">
    <property type="entry name" value="Jelly Rolls"/>
    <property type="match status" value="1"/>
</dbReference>
<dbReference type="PROSITE" id="PS50943">
    <property type="entry name" value="HTH_CROC1"/>
    <property type="match status" value="1"/>
</dbReference>
<dbReference type="CDD" id="cd00093">
    <property type="entry name" value="HTH_XRE"/>
    <property type="match status" value="1"/>
</dbReference>
<accession>A0A4Y3PES3</accession>
<dbReference type="Proteomes" id="UP000316882">
    <property type="component" value="Unassembled WGS sequence"/>
</dbReference>
<dbReference type="EMBL" id="BJMH01000010">
    <property type="protein sequence ID" value="GEB32962.1"/>
    <property type="molecule type" value="Genomic_DNA"/>
</dbReference>
<evidence type="ECO:0000256" key="2">
    <source>
        <dbReference type="ARBA" id="ARBA00023125"/>
    </source>
</evidence>
<evidence type="ECO:0000313" key="5">
    <source>
        <dbReference type="EMBL" id="GEB32962.1"/>
    </source>
</evidence>
<dbReference type="GO" id="GO:0003677">
    <property type="term" value="F:DNA binding"/>
    <property type="evidence" value="ECO:0007669"/>
    <property type="project" value="UniProtKB-KW"/>
</dbReference>
<dbReference type="InterPro" id="IPR001387">
    <property type="entry name" value="Cro/C1-type_HTH"/>
</dbReference>
<evidence type="ECO:0000256" key="1">
    <source>
        <dbReference type="ARBA" id="ARBA00023015"/>
    </source>
</evidence>